<evidence type="ECO:0000256" key="1">
    <source>
        <dbReference type="SAM" id="MobiDB-lite"/>
    </source>
</evidence>
<feature type="compositionally biased region" description="Low complexity" evidence="1">
    <location>
        <begin position="170"/>
        <end position="180"/>
    </location>
</feature>
<feature type="region of interest" description="Disordered" evidence="1">
    <location>
        <begin position="170"/>
        <end position="196"/>
    </location>
</feature>
<gene>
    <name evidence="2" type="ORF">J1605_017298</name>
</gene>
<reference evidence="2 3" key="1">
    <citation type="submission" date="2022-11" db="EMBL/GenBank/DDBJ databases">
        <title>Whole genome sequence of Eschrichtius robustus ER-17-0199.</title>
        <authorList>
            <person name="Bruniche-Olsen A."/>
            <person name="Black A.N."/>
            <person name="Fields C.J."/>
            <person name="Walden K."/>
            <person name="Dewoody J.A."/>
        </authorList>
    </citation>
    <scope>NUCLEOTIDE SEQUENCE [LARGE SCALE GENOMIC DNA]</scope>
    <source>
        <strain evidence="2">ER-17-0199</strain>
        <tissue evidence="2">Blubber</tissue>
    </source>
</reference>
<dbReference type="EMBL" id="JAIQCJ010000212">
    <property type="protein sequence ID" value="KAJ8797566.1"/>
    <property type="molecule type" value="Genomic_DNA"/>
</dbReference>
<evidence type="ECO:0000313" key="2">
    <source>
        <dbReference type="EMBL" id="KAJ8797566.1"/>
    </source>
</evidence>
<evidence type="ECO:0000313" key="3">
    <source>
        <dbReference type="Proteomes" id="UP001159641"/>
    </source>
</evidence>
<comment type="caution">
    <text evidence="2">The sequence shown here is derived from an EMBL/GenBank/DDBJ whole genome shotgun (WGS) entry which is preliminary data.</text>
</comment>
<protein>
    <submittedName>
        <fullName evidence="2">Uncharacterized protein</fullName>
    </submittedName>
</protein>
<feature type="compositionally biased region" description="Basic and acidic residues" evidence="1">
    <location>
        <begin position="184"/>
        <end position="195"/>
    </location>
</feature>
<sequence>MRMPTWPRAALVWAEVKHLLRVCFPCFSLSLVGTGQFKIAWRLPLPLCWAPESLRGREVGPLARQQEDSGPWSWHLSARVAFRRAGVWGWAPSVSHGAPCPLAAPVADGSSGARAVAWACVGEAVGLPPSAAGFTVRPPPLPTSSGPQNCAACVNEGIYEEGVSILESSSVSEPSTLTVSRGEGTWERLRERRPGPEPPPRLVVWGARRVGGWEGAYPRDALSPGFPGQCCPQGGGEPAGRLFQRGLHLEGDPEGVRGRGCPALAEAPPAEQLQARLTPAEGGAAAALDVPTRLWSRGAGRVARGGVPTLSGLFPGVSVDAVLRPQCGGGEQRCARGPWSGPESAAQAGN</sequence>
<proteinExistence type="predicted"/>
<keyword evidence="3" id="KW-1185">Reference proteome</keyword>
<organism evidence="2 3">
    <name type="scientific">Eschrichtius robustus</name>
    <name type="common">California gray whale</name>
    <name type="synonym">Eschrichtius gibbosus</name>
    <dbReference type="NCBI Taxonomy" id="9764"/>
    <lineage>
        <taxon>Eukaryota</taxon>
        <taxon>Metazoa</taxon>
        <taxon>Chordata</taxon>
        <taxon>Craniata</taxon>
        <taxon>Vertebrata</taxon>
        <taxon>Euteleostomi</taxon>
        <taxon>Mammalia</taxon>
        <taxon>Eutheria</taxon>
        <taxon>Laurasiatheria</taxon>
        <taxon>Artiodactyla</taxon>
        <taxon>Whippomorpha</taxon>
        <taxon>Cetacea</taxon>
        <taxon>Mysticeti</taxon>
        <taxon>Eschrichtiidae</taxon>
        <taxon>Eschrichtius</taxon>
    </lineage>
</organism>
<feature type="region of interest" description="Disordered" evidence="1">
    <location>
        <begin position="329"/>
        <end position="350"/>
    </location>
</feature>
<dbReference type="Proteomes" id="UP001159641">
    <property type="component" value="Unassembled WGS sequence"/>
</dbReference>
<accession>A0AB34I0Y3</accession>
<name>A0AB34I0Y3_ESCRO</name>
<dbReference type="AlphaFoldDB" id="A0AB34I0Y3"/>